<accession>A0ABY6DKI1</accession>
<dbReference type="RefSeq" id="WP_263124051.1">
    <property type="nucleotide sequence ID" value="NZ_CP106753.1"/>
</dbReference>
<reference evidence="3" key="1">
    <citation type="submission" date="2022-10" db="EMBL/GenBank/DDBJ databases">
        <title>Chitiniphilus purpureus sp. nov., a novel chitin-degrading bacterium isolated from crawfish pond sediment.</title>
        <authorList>
            <person name="Li K."/>
        </authorList>
    </citation>
    <scope>NUCLEOTIDE SEQUENCE</scope>
    <source>
        <strain evidence="3">CD1</strain>
    </source>
</reference>
<evidence type="ECO:0000313" key="3">
    <source>
        <dbReference type="EMBL" id="UXY14748.1"/>
    </source>
</evidence>
<dbReference type="Proteomes" id="UP001061302">
    <property type="component" value="Chromosome"/>
</dbReference>
<feature type="region of interest" description="Disordered" evidence="1">
    <location>
        <begin position="128"/>
        <end position="147"/>
    </location>
</feature>
<name>A0ABY6DKI1_9NEIS</name>
<protein>
    <submittedName>
        <fullName evidence="3">Uncharacterized protein</fullName>
    </submittedName>
</protein>
<feature type="compositionally biased region" description="Basic and acidic residues" evidence="1">
    <location>
        <begin position="131"/>
        <end position="147"/>
    </location>
</feature>
<dbReference type="EMBL" id="CP106753">
    <property type="protein sequence ID" value="UXY14748.1"/>
    <property type="molecule type" value="Genomic_DNA"/>
</dbReference>
<evidence type="ECO:0000256" key="2">
    <source>
        <dbReference type="SAM" id="SignalP"/>
    </source>
</evidence>
<gene>
    <name evidence="3" type="ORF">N8I74_15700</name>
</gene>
<organism evidence="3 4">
    <name type="scientific">Chitiniphilus purpureus</name>
    <dbReference type="NCBI Taxonomy" id="2981137"/>
    <lineage>
        <taxon>Bacteria</taxon>
        <taxon>Pseudomonadati</taxon>
        <taxon>Pseudomonadota</taxon>
        <taxon>Betaproteobacteria</taxon>
        <taxon>Neisseriales</taxon>
        <taxon>Chitinibacteraceae</taxon>
        <taxon>Chitiniphilus</taxon>
    </lineage>
</organism>
<keyword evidence="4" id="KW-1185">Reference proteome</keyword>
<feature type="chain" id="PRO_5046172362" evidence="2">
    <location>
        <begin position="21"/>
        <end position="147"/>
    </location>
</feature>
<proteinExistence type="predicted"/>
<sequence>MMLKKVGALLMGWACGAAMADPYVQIDKFAALDAGSIQVEGGEIRYMLVMPHAEGPERRNALVRLLDCKQQRTRDVRILVLATEGGHVLEELPPPTEGTRKAEEGSAIERLHVALCKGQRSPAELEAMLKPSEKPAEKAVEKPVEKQ</sequence>
<feature type="signal peptide" evidence="2">
    <location>
        <begin position="1"/>
        <end position="20"/>
    </location>
</feature>
<keyword evidence="2" id="KW-0732">Signal</keyword>
<evidence type="ECO:0000256" key="1">
    <source>
        <dbReference type="SAM" id="MobiDB-lite"/>
    </source>
</evidence>
<evidence type="ECO:0000313" key="4">
    <source>
        <dbReference type="Proteomes" id="UP001061302"/>
    </source>
</evidence>